<evidence type="ECO:0000313" key="1">
    <source>
        <dbReference type="EMBL" id="SEO38551.1"/>
    </source>
</evidence>
<dbReference type="AlphaFoldDB" id="A0A1H8P9T3"/>
<dbReference type="OrthoDB" id="1682915at2"/>
<protein>
    <submittedName>
        <fullName evidence="1">Uncharacterized protein</fullName>
    </submittedName>
</protein>
<dbReference type="Proteomes" id="UP000198847">
    <property type="component" value="Unassembled WGS sequence"/>
</dbReference>
<dbReference type="EMBL" id="FODY01000001">
    <property type="protein sequence ID" value="SEO38551.1"/>
    <property type="molecule type" value="Genomic_DNA"/>
</dbReference>
<accession>A0A1H8P9T3</accession>
<evidence type="ECO:0000313" key="2">
    <source>
        <dbReference type="Proteomes" id="UP000198847"/>
    </source>
</evidence>
<name>A0A1H8P9T3_9FIRM</name>
<sequence length="89" mass="10164">MRETITVNRIILCSFINREVAQQVSAYTLTEQDNAQISELLTKYCSGTHACQSPDCQFIIGPTGKNYSKTLESIYQYWKDPALVEPDKR</sequence>
<gene>
    <name evidence="1" type="ORF">SAMN04490178_101379</name>
</gene>
<proteinExistence type="predicted"/>
<reference evidence="1 2" key="1">
    <citation type="submission" date="2016-10" db="EMBL/GenBank/DDBJ databases">
        <authorList>
            <person name="de Groot N.N."/>
        </authorList>
    </citation>
    <scope>NUCLEOTIDE SEQUENCE [LARGE SCALE GENOMIC DNA]</scope>
    <source>
        <strain evidence="1 2">DSM 13305</strain>
    </source>
</reference>
<organism evidence="1 2">
    <name type="scientific">Propionispora vibrioides</name>
    <dbReference type="NCBI Taxonomy" id="112903"/>
    <lineage>
        <taxon>Bacteria</taxon>
        <taxon>Bacillati</taxon>
        <taxon>Bacillota</taxon>
        <taxon>Negativicutes</taxon>
        <taxon>Selenomonadales</taxon>
        <taxon>Sporomusaceae</taxon>
        <taxon>Propionispora</taxon>
    </lineage>
</organism>
<dbReference type="RefSeq" id="WP_091743688.1">
    <property type="nucleotide sequence ID" value="NZ_FODY01000001.1"/>
</dbReference>
<keyword evidence="2" id="KW-1185">Reference proteome</keyword>